<proteinExistence type="predicted"/>
<evidence type="ECO:0000313" key="2">
    <source>
        <dbReference type="Proteomes" id="UP001143910"/>
    </source>
</evidence>
<organism evidence="1 2">
    <name type="scientific">Zarea fungicola</name>
    <dbReference type="NCBI Taxonomy" id="93591"/>
    <lineage>
        <taxon>Eukaryota</taxon>
        <taxon>Fungi</taxon>
        <taxon>Dikarya</taxon>
        <taxon>Ascomycota</taxon>
        <taxon>Pezizomycotina</taxon>
        <taxon>Sordariomycetes</taxon>
        <taxon>Hypocreomycetidae</taxon>
        <taxon>Hypocreales</taxon>
        <taxon>Cordycipitaceae</taxon>
        <taxon>Zarea</taxon>
    </lineage>
</organism>
<comment type="caution">
    <text evidence="1">The sequence shown here is derived from an EMBL/GenBank/DDBJ whole genome shotgun (WGS) entry which is preliminary data.</text>
</comment>
<dbReference type="EMBL" id="JANJQO010001144">
    <property type="protein sequence ID" value="KAJ2972457.1"/>
    <property type="molecule type" value="Genomic_DNA"/>
</dbReference>
<gene>
    <name evidence="1" type="ORF">NQ176_g7147</name>
</gene>
<accession>A0ACC1MZN8</accession>
<protein>
    <submittedName>
        <fullName evidence="1">Uncharacterized protein</fullName>
    </submittedName>
</protein>
<reference evidence="1" key="1">
    <citation type="submission" date="2022-08" db="EMBL/GenBank/DDBJ databases">
        <title>Genome Sequence of Lecanicillium fungicola.</title>
        <authorList>
            <person name="Buettner E."/>
        </authorList>
    </citation>
    <scope>NUCLEOTIDE SEQUENCE</scope>
    <source>
        <strain evidence="1">Babe33</strain>
    </source>
</reference>
<dbReference type="Proteomes" id="UP001143910">
    <property type="component" value="Unassembled WGS sequence"/>
</dbReference>
<evidence type="ECO:0000313" key="1">
    <source>
        <dbReference type="EMBL" id="KAJ2972457.1"/>
    </source>
</evidence>
<keyword evidence="2" id="KW-1185">Reference proteome</keyword>
<name>A0ACC1MZN8_9HYPO</name>
<sequence length="435" mass="48270">MYAMQQDRCIIQIFSNSDCLLTDINCMCNSVALVSKVNDCVLASCTTQEALITKNSTATACHLPVHNKTSQYVAVSIALGTTTIICVVIRVVFNYFWSTNKPFGIDDKVICGALALRITCMAINVQGLAAHGIGKDVWALPPEELTDFVKYLFVMLVLYLAEVSLMKLVLTLFFLRLFPGPIIQRLIYGTIVANILYGVVLCIAAIFQCTPVSHYWTQYVDHSAGHCVDSNAFGWANASISVAMDIWMMCIPLSQIRRLKLHWSKKLVASVMFLLGSFVTIISILRLRFLVTWAYTSNPTFEEFDVIYWSTIEVNVGLICACLPTFRLILARMFPRALKTNTGTASATSHSQSQLSKLSSQLAVPRRVSYVMRGTVKDGTTIWELPAYSQIKSASTDVEEASGIVDAASSDESAQGKRTPAEDKWAAYIRHMDKR</sequence>